<dbReference type="Gene3D" id="3.40.50.720">
    <property type="entry name" value="NAD(P)-binding Rossmann-like Domain"/>
    <property type="match status" value="1"/>
</dbReference>
<dbReference type="InterPro" id="IPR011032">
    <property type="entry name" value="GroES-like_sf"/>
</dbReference>
<organism evidence="2 3">
    <name type="scientific">Providencia alcalifaciens 205/92</name>
    <dbReference type="NCBI Taxonomy" id="1256988"/>
    <lineage>
        <taxon>Bacteria</taxon>
        <taxon>Pseudomonadati</taxon>
        <taxon>Pseudomonadota</taxon>
        <taxon>Gammaproteobacteria</taxon>
        <taxon>Enterobacterales</taxon>
        <taxon>Morganellaceae</taxon>
        <taxon>Providencia</taxon>
    </lineage>
</organism>
<evidence type="ECO:0000313" key="2">
    <source>
        <dbReference type="EMBL" id="EUD11925.1"/>
    </source>
</evidence>
<dbReference type="PANTHER" id="PTHR43482">
    <property type="entry name" value="PROTEIN AST1-RELATED"/>
    <property type="match status" value="1"/>
</dbReference>
<feature type="domain" description="Enoyl reductase (ER)" evidence="1">
    <location>
        <begin position="18"/>
        <end position="313"/>
    </location>
</feature>
<accession>A0AAV3M852</accession>
<sequence>MIKSIEYDSWQYDASQHSVIQRTSITRELADNEILIQNAAAGINPVDYKFIQSNPLNWASGHIPGVDGAGIIVSVGHNVAPELIGHRVCYHAPLLKPGSFAQYTILNSNSVMMIPEEMSFSLAAAVPCPLLTAWQSAEKVPVNNGENVLVSGLGAVNQFLVQILRQRGFLVDVISASATQDTAAKLGINQIFKQHSKVDKTYFAIFDATGPEYASLLVPHLKANGHIVSILGRIESPVDPAFTTAISYHEVALAAIHQFGEPLAITQLMLVGEALIKQIMTGDLICPIPDTFSSEQLPQALLHSENAHIKTVVTF</sequence>
<dbReference type="InterPro" id="IPR013154">
    <property type="entry name" value="ADH-like_N"/>
</dbReference>
<dbReference type="Gene3D" id="3.90.180.10">
    <property type="entry name" value="Medium-chain alcohol dehydrogenases, catalytic domain"/>
    <property type="match status" value="1"/>
</dbReference>
<dbReference type="EMBL" id="JALD01000028">
    <property type="protein sequence ID" value="EUD11925.1"/>
    <property type="molecule type" value="Genomic_DNA"/>
</dbReference>
<dbReference type="AlphaFoldDB" id="A0AAV3M852"/>
<dbReference type="InterPro" id="IPR020843">
    <property type="entry name" value="ER"/>
</dbReference>
<dbReference type="InterPro" id="IPR036291">
    <property type="entry name" value="NAD(P)-bd_dom_sf"/>
</dbReference>
<dbReference type="SUPFAM" id="SSF51735">
    <property type="entry name" value="NAD(P)-binding Rossmann-fold domains"/>
    <property type="match status" value="1"/>
</dbReference>
<dbReference type="SMART" id="SM00829">
    <property type="entry name" value="PKS_ER"/>
    <property type="match status" value="1"/>
</dbReference>
<dbReference type="GO" id="GO:0016491">
    <property type="term" value="F:oxidoreductase activity"/>
    <property type="evidence" value="ECO:0007669"/>
    <property type="project" value="InterPro"/>
</dbReference>
<reference evidence="2 3" key="1">
    <citation type="submission" date="2014-01" db="EMBL/GenBank/DDBJ databases">
        <authorList>
            <person name="Durkin A.S."/>
            <person name="McCorrison J."/>
            <person name="Torralba M."/>
            <person name="Gillis M."/>
            <person name="Haft D.H."/>
            <person name="Methe B."/>
            <person name="Sutton G."/>
            <person name="Nelson K.E."/>
        </authorList>
    </citation>
    <scope>NUCLEOTIDE SEQUENCE [LARGE SCALE GENOMIC DNA]</scope>
    <source>
        <strain evidence="2 3">205/92</strain>
    </source>
</reference>
<dbReference type="RefSeq" id="WP_036960474.1">
    <property type="nucleotide sequence ID" value="NZ_JALD01000028.1"/>
</dbReference>
<evidence type="ECO:0000313" key="3">
    <source>
        <dbReference type="Proteomes" id="UP000022311"/>
    </source>
</evidence>
<protein>
    <submittedName>
        <fullName evidence="2">Alcohol dehydrogenase, catalytic domain, GroES-like protein</fullName>
    </submittedName>
</protein>
<proteinExistence type="predicted"/>
<comment type="caution">
    <text evidence="2">The sequence shown here is derived from an EMBL/GenBank/DDBJ whole genome shotgun (WGS) entry which is preliminary data.</text>
</comment>
<evidence type="ECO:0000259" key="1">
    <source>
        <dbReference type="SMART" id="SM00829"/>
    </source>
</evidence>
<dbReference type="InterPro" id="IPR052585">
    <property type="entry name" value="Lipid_raft_assoc_Zn_ADH"/>
</dbReference>
<name>A0AAV3M852_9GAMM</name>
<gene>
    <name evidence="2" type="ORF">HMPREF1563_1327</name>
</gene>
<dbReference type="Proteomes" id="UP000022311">
    <property type="component" value="Unassembled WGS sequence"/>
</dbReference>
<dbReference type="PANTHER" id="PTHR43482:SF1">
    <property type="entry name" value="PROTEIN AST1-RELATED"/>
    <property type="match status" value="1"/>
</dbReference>
<dbReference type="Pfam" id="PF08240">
    <property type="entry name" value="ADH_N"/>
    <property type="match status" value="1"/>
</dbReference>
<dbReference type="SUPFAM" id="SSF50129">
    <property type="entry name" value="GroES-like"/>
    <property type="match status" value="1"/>
</dbReference>